<name>A0A9Q1F9C8_SYNKA</name>
<protein>
    <submittedName>
        <fullName evidence="1">Uncharacterized protein</fullName>
    </submittedName>
</protein>
<gene>
    <name evidence="1" type="ORF">SKAU_G00213410</name>
</gene>
<keyword evidence="2" id="KW-1185">Reference proteome</keyword>
<sequence length="76" mass="8270">MRDKPALDSKPLFSQFILDKVKSCRESEGPRGDSSAAPNGKVWTATALISTRMTPGVGECRQRASNNRARDFSLSA</sequence>
<accession>A0A9Q1F9C8</accession>
<evidence type="ECO:0000313" key="2">
    <source>
        <dbReference type="Proteomes" id="UP001152622"/>
    </source>
</evidence>
<reference evidence="1" key="1">
    <citation type="journal article" date="2023" name="Science">
        <title>Genome structures resolve the early diversification of teleost fishes.</title>
        <authorList>
            <person name="Parey E."/>
            <person name="Louis A."/>
            <person name="Montfort J."/>
            <person name="Bouchez O."/>
            <person name="Roques C."/>
            <person name="Iampietro C."/>
            <person name="Lluch J."/>
            <person name="Castinel A."/>
            <person name="Donnadieu C."/>
            <person name="Desvignes T."/>
            <person name="Floi Bucao C."/>
            <person name="Jouanno E."/>
            <person name="Wen M."/>
            <person name="Mejri S."/>
            <person name="Dirks R."/>
            <person name="Jansen H."/>
            <person name="Henkel C."/>
            <person name="Chen W.J."/>
            <person name="Zahm M."/>
            <person name="Cabau C."/>
            <person name="Klopp C."/>
            <person name="Thompson A.W."/>
            <person name="Robinson-Rechavi M."/>
            <person name="Braasch I."/>
            <person name="Lecointre G."/>
            <person name="Bobe J."/>
            <person name="Postlethwait J.H."/>
            <person name="Berthelot C."/>
            <person name="Roest Crollius H."/>
            <person name="Guiguen Y."/>
        </authorList>
    </citation>
    <scope>NUCLEOTIDE SEQUENCE</scope>
    <source>
        <strain evidence="1">WJC10195</strain>
    </source>
</reference>
<evidence type="ECO:0000313" key="1">
    <source>
        <dbReference type="EMBL" id="KAJ8353774.1"/>
    </source>
</evidence>
<proteinExistence type="predicted"/>
<dbReference type="AlphaFoldDB" id="A0A9Q1F9C8"/>
<organism evidence="1 2">
    <name type="scientific">Synaphobranchus kaupii</name>
    <name type="common">Kaup's arrowtooth eel</name>
    <dbReference type="NCBI Taxonomy" id="118154"/>
    <lineage>
        <taxon>Eukaryota</taxon>
        <taxon>Metazoa</taxon>
        <taxon>Chordata</taxon>
        <taxon>Craniata</taxon>
        <taxon>Vertebrata</taxon>
        <taxon>Euteleostomi</taxon>
        <taxon>Actinopterygii</taxon>
        <taxon>Neopterygii</taxon>
        <taxon>Teleostei</taxon>
        <taxon>Anguilliformes</taxon>
        <taxon>Synaphobranchidae</taxon>
        <taxon>Synaphobranchus</taxon>
    </lineage>
</organism>
<dbReference type="Proteomes" id="UP001152622">
    <property type="component" value="Chromosome 7"/>
</dbReference>
<comment type="caution">
    <text evidence="1">The sequence shown here is derived from an EMBL/GenBank/DDBJ whole genome shotgun (WGS) entry which is preliminary data.</text>
</comment>
<dbReference type="EMBL" id="JAINUF010000007">
    <property type="protein sequence ID" value="KAJ8353774.1"/>
    <property type="molecule type" value="Genomic_DNA"/>
</dbReference>